<evidence type="ECO:0000256" key="6">
    <source>
        <dbReference type="ARBA" id="ARBA00023136"/>
    </source>
</evidence>
<evidence type="ECO:0000256" key="7">
    <source>
        <dbReference type="RuleBase" id="RU363032"/>
    </source>
</evidence>
<evidence type="ECO:0000256" key="4">
    <source>
        <dbReference type="ARBA" id="ARBA00022692"/>
    </source>
</evidence>
<accession>A0A168R4C5</accession>
<dbReference type="PANTHER" id="PTHR43227">
    <property type="entry name" value="BLL4140 PROTEIN"/>
    <property type="match status" value="1"/>
</dbReference>
<keyword evidence="10" id="KW-1185">Reference proteome</keyword>
<evidence type="ECO:0000259" key="8">
    <source>
        <dbReference type="PROSITE" id="PS50928"/>
    </source>
</evidence>
<keyword evidence="4 7" id="KW-0812">Transmembrane</keyword>
<evidence type="ECO:0000256" key="5">
    <source>
        <dbReference type="ARBA" id="ARBA00022989"/>
    </source>
</evidence>
<dbReference type="GO" id="GO:0055085">
    <property type="term" value="P:transmembrane transport"/>
    <property type="evidence" value="ECO:0007669"/>
    <property type="project" value="InterPro"/>
</dbReference>
<feature type="transmembrane region" description="Helical" evidence="7">
    <location>
        <begin position="77"/>
        <end position="98"/>
    </location>
</feature>
<keyword evidence="5 7" id="KW-1133">Transmembrane helix</keyword>
<evidence type="ECO:0000256" key="1">
    <source>
        <dbReference type="ARBA" id="ARBA00004651"/>
    </source>
</evidence>
<feature type="domain" description="ABC transmembrane type-1" evidence="8">
    <location>
        <begin position="73"/>
        <end position="287"/>
    </location>
</feature>
<dbReference type="Gene3D" id="1.10.3720.10">
    <property type="entry name" value="MetI-like"/>
    <property type="match status" value="1"/>
</dbReference>
<feature type="transmembrane region" description="Helical" evidence="7">
    <location>
        <begin position="270"/>
        <end position="291"/>
    </location>
</feature>
<protein>
    <recommendedName>
        <fullName evidence="8">ABC transmembrane type-1 domain-containing protein</fullName>
    </recommendedName>
</protein>
<dbReference type="GO" id="GO:0005886">
    <property type="term" value="C:plasma membrane"/>
    <property type="evidence" value="ECO:0007669"/>
    <property type="project" value="UniProtKB-SubCell"/>
</dbReference>
<comment type="similarity">
    <text evidence="7">Belongs to the binding-protein-dependent transport system permease family.</text>
</comment>
<reference evidence="9 10" key="1">
    <citation type="submission" date="2016-03" db="EMBL/GenBank/DDBJ databases">
        <title>Draft genome sequence of Paenibacillus antarcticus CECT 5836.</title>
        <authorList>
            <person name="Shin S.-K."/>
            <person name="Yi H."/>
        </authorList>
    </citation>
    <scope>NUCLEOTIDE SEQUENCE [LARGE SCALE GENOMIC DNA]</scope>
    <source>
        <strain evidence="9 10">CECT 5836</strain>
    </source>
</reference>
<evidence type="ECO:0000256" key="3">
    <source>
        <dbReference type="ARBA" id="ARBA00022475"/>
    </source>
</evidence>
<proteinExistence type="inferred from homology"/>
<evidence type="ECO:0000256" key="2">
    <source>
        <dbReference type="ARBA" id="ARBA00022448"/>
    </source>
</evidence>
<dbReference type="InterPro" id="IPR050809">
    <property type="entry name" value="UgpAE/MalFG_permease"/>
</dbReference>
<dbReference type="PANTHER" id="PTHR43227:SF7">
    <property type="entry name" value="ARABINOOLIGOSACCHARIDES TRANSPORT SYSTEM PERMEASE PROTEIN ARAP"/>
    <property type="match status" value="1"/>
</dbReference>
<comment type="subcellular location">
    <subcellularLocation>
        <location evidence="1 7">Cell membrane</location>
        <topology evidence="1 7">Multi-pass membrane protein</topology>
    </subcellularLocation>
</comment>
<dbReference type="EMBL" id="LVJI01000001">
    <property type="protein sequence ID" value="OAB48574.1"/>
    <property type="molecule type" value="Genomic_DNA"/>
</dbReference>
<feature type="transmembrane region" description="Helical" evidence="7">
    <location>
        <begin position="110"/>
        <end position="132"/>
    </location>
</feature>
<dbReference type="SUPFAM" id="SSF161098">
    <property type="entry name" value="MetI-like"/>
    <property type="match status" value="1"/>
</dbReference>
<keyword evidence="2 7" id="KW-0813">Transport</keyword>
<dbReference type="Pfam" id="PF00528">
    <property type="entry name" value="BPD_transp_1"/>
    <property type="match status" value="1"/>
</dbReference>
<keyword evidence="3" id="KW-1003">Cell membrane</keyword>
<evidence type="ECO:0000313" key="10">
    <source>
        <dbReference type="Proteomes" id="UP000077355"/>
    </source>
</evidence>
<gene>
    <name evidence="9" type="ORF">PBAT_02780</name>
</gene>
<keyword evidence="6 7" id="KW-0472">Membrane</keyword>
<dbReference type="RefSeq" id="WP_068646288.1">
    <property type="nucleotide sequence ID" value="NZ_CP043611.1"/>
</dbReference>
<feature type="transmembrane region" description="Helical" evidence="7">
    <location>
        <begin position="12"/>
        <end position="35"/>
    </location>
</feature>
<dbReference type="CDD" id="cd06261">
    <property type="entry name" value="TM_PBP2"/>
    <property type="match status" value="1"/>
</dbReference>
<comment type="caution">
    <text evidence="9">The sequence shown here is derived from an EMBL/GenBank/DDBJ whole genome shotgun (WGS) entry which is preliminary data.</text>
</comment>
<organism evidence="9 10">
    <name type="scientific">Paenibacillus antarcticus</name>
    <dbReference type="NCBI Taxonomy" id="253703"/>
    <lineage>
        <taxon>Bacteria</taxon>
        <taxon>Bacillati</taxon>
        <taxon>Bacillota</taxon>
        <taxon>Bacilli</taxon>
        <taxon>Bacillales</taxon>
        <taxon>Paenibacillaceae</taxon>
        <taxon>Paenibacillus</taxon>
    </lineage>
</organism>
<dbReference type="InterPro" id="IPR035906">
    <property type="entry name" value="MetI-like_sf"/>
</dbReference>
<dbReference type="Proteomes" id="UP000077355">
    <property type="component" value="Unassembled WGS sequence"/>
</dbReference>
<sequence length="297" mass="32804">MTIRWSRKRKNQLFGLILILPASLLLSITILTPLFRSIYTSFLDDSLLSALHPWNHFANYKAVLSSGAFYHSLQVTLTYVISVVVIELLVGIALALILHSNIILRGFFRSIILIPWAIPTIVASVIFLLIYNSDYGVLNQLLISSGLINEKLNILNDASLALIGIMGIAVWKQTPLMTIMILAGLQGISKSIYEAATIDGAGATRSFFHITLPALKPVLANVALLMTVTNFQMFTLFYSLTNGGPVDATKSLAILTYETAFQKYDLGQGATIGVIWMFVLLLFSIPLYRIAHRPQES</sequence>
<dbReference type="PROSITE" id="PS50928">
    <property type="entry name" value="ABC_TM1"/>
    <property type="match status" value="1"/>
</dbReference>
<dbReference type="InterPro" id="IPR000515">
    <property type="entry name" value="MetI-like"/>
</dbReference>
<dbReference type="AlphaFoldDB" id="A0A168R4C5"/>
<name>A0A168R4C5_9BACL</name>
<evidence type="ECO:0000313" key="9">
    <source>
        <dbReference type="EMBL" id="OAB48574.1"/>
    </source>
</evidence>